<sequence>MRDVILEGGLYVTEMRCTHALVDGPRPSLPKSIDEGRWDRTDRHVHLEVIRQEPNNGLVDPAAASSKPDWNPCSLYVPGRQYRNEPH</sequence>
<dbReference type="Proteomes" id="UP000006900">
    <property type="component" value="Chromosome"/>
</dbReference>
<reference evidence="1 2" key="1">
    <citation type="journal article" date="2009" name="Nat. Genet.">
        <title>Comparative genomic and phylogeographic analysis of Mycobacterium leprae.</title>
        <authorList>
            <person name="Monot M."/>
            <person name="Honore N."/>
            <person name="Garnier T."/>
            <person name="Zidane N."/>
            <person name="Sherafi D."/>
            <person name="Paniz-Mondolfi A."/>
            <person name="Matsuoka M."/>
            <person name="Taylor G.M."/>
            <person name="Donoghue H.D."/>
            <person name="Bouwman A."/>
            <person name="Mays S."/>
            <person name="Watson C."/>
            <person name="Lockwood D."/>
            <person name="Khamispour A."/>
            <person name="Dowlati Y."/>
            <person name="Jianping S."/>
            <person name="Rea T.H."/>
            <person name="Vera-Cabrera L."/>
            <person name="Stefani M.M."/>
            <person name="Banu S."/>
            <person name="Macdonald M."/>
            <person name="Sapkota B.R."/>
            <person name="Spencer J.S."/>
            <person name="Thomas J."/>
            <person name="Harshman K."/>
            <person name="Singh P."/>
            <person name="Busso P."/>
            <person name="Gattiker A."/>
            <person name="Rougemont J."/>
            <person name="Brennan P.J."/>
            <person name="Cole S.T."/>
        </authorList>
    </citation>
    <scope>NUCLEOTIDE SEQUENCE [LARGE SCALE GENOMIC DNA]</scope>
    <source>
        <strain evidence="2">Br4923</strain>
    </source>
</reference>
<name>A0A0H3MRR6_MYCLB</name>
<protein>
    <submittedName>
        <fullName evidence="1">Uncharacterized protein</fullName>
    </submittedName>
</protein>
<dbReference type="KEGG" id="mlb:MLBr02035"/>
<dbReference type="EMBL" id="FM211192">
    <property type="protein sequence ID" value="CAR72132.1"/>
    <property type="molecule type" value="Genomic_DNA"/>
</dbReference>
<accession>A0A0H3MRR6</accession>
<dbReference type="HOGENOM" id="CLU_2480016_0_0_11"/>
<evidence type="ECO:0000313" key="2">
    <source>
        <dbReference type="Proteomes" id="UP000006900"/>
    </source>
</evidence>
<dbReference type="AlphaFoldDB" id="A0A0H3MRR6"/>
<proteinExistence type="predicted"/>
<evidence type="ECO:0000313" key="1">
    <source>
        <dbReference type="EMBL" id="CAR72132.1"/>
    </source>
</evidence>
<gene>
    <name evidence="1" type="ordered locus">MLBr02035</name>
</gene>
<organism evidence="1 2">
    <name type="scientific">Mycobacterium leprae (strain Br4923)</name>
    <dbReference type="NCBI Taxonomy" id="561304"/>
    <lineage>
        <taxon>Bacteria</taxon>
        <taxon>Bacillati</taxon>
        <taxon>Actinomycetota</taxon>
        <taxon>Actinomycetes</taxon>
        <taxon>Mycobacteriales</taxon>
        <taxon>Mycobacteriaceae</taxon>
        <taxon>Mycobacterium</taxon>
    </lineage>
</organism>